<dbReference type="GO" id="GO:0110078">
    <property type="term" value="C:TTT Hsp90 cochaperone complex"/>
    <property type="evidence" value="ECO:0007669"/>
    <property type="project" value="InterPro"/>
</dbReference>
<dbReference type="GO" id="GO:0005634">
    <property type="term" value="C:nucleus"/>
    <property type="evidence" value="ECO:0007669"/>
    <property type="project" value="TreeGrafter"/>
</dbReference>
<dbReference type="OrthoDB" id="6417021at2759"/>
<comment type="similarity">
    <text evidence="1">Belongs to the TTI2 family.</text>
</comment>
<dbReference type="SUPFAM" id="SSF48371">
    <property type="entry name" value="ARM repeat"/>
    <property type="match status" value="1"/>
</dbReference>
<keyword evidence="3" id="KW-1185">Reference proteome</keyword>
<dbReference type="Ensembl" id="ENSGMOT00000067082.1">
    <property type="protein sequence ID" value="ENSGMOP00000041558.1"/>
    <property type="gene ID" value="ENSGMOG00000031281.1"/>
</dbReference>
<sequence length="547" mass="59646">MDLSSLLCRLRVSSSSARPFHLPDDSQPFPPITEVLRQLQDNLSGVAQRDDCDSEKASAIGQAEQLFKIADPHWLTSPDDSDQTNDAPACARWAALAEAYVGVVRSLTRCAALPACEADSGLPDSLYRDVPAGAVLVCSALCSLLGCLGLAGGEAGGQDGREATQDEAPPIGRGAGALLLAAVAPLCCVFAVTHLQEQPWTDARSRESAGHLLSSLVAAGGFRDIPHFLMGDEEESAGGGRGRAVFGGLLDVLQPNLTKDLLPQCAAVKVVFSWALLQMSRPFLSHHLPRVVSPSLLLSDHYRPENCILGIRCLHHIVLQTSAAELRQYNRAEVVYQALYKHLYTTNGPQIQLVLACFLDLLLVLEKPPSISGPQEVPRKPCRHDDVVRLLLTNMEMEHKVALRRIFAAALPQYIHRMRVCACRHLKRLERVLLSYLEVSDPPQESSRSSALEALETLLPVAWPRIDQRRVGVFLQCLLRLLVDLSSESLLSASVKEKLNNQTARCLTLLNHCSHGRVKSLLQLVDSSCASAAVLRCLETVTMATER</sequence>
<protein>
    <recommendedName>
        <fullName evidence="4">TELO2-interacting protein 2</fullName>
    </recommendedName>
</protein>
<evidence type="ECO:0000256" key="1">
    <source>
        <dbReference type="ARBA" id="ARBA00034736"/>
    </source>
</evidence>
<dbReference type="InterPro" id="IPR016024">
    <property type="entry name" value="ARM-type_fold"/>
</dbReference>
<dbReference type="InterPro" id="IPR018870">
    <property type="entry name" value="Tti2"/>
</dbReference>
<name>A0A8C5B5N7_GADMO</name>
<evidence type="ECO:0000313" key="2">
    <source>
        <dbReference type="Ensembl" id="ENSGMOP00000041558.1"/>
    </source>
</evidence>
<dbReference type="GeneID" id="115545622"/>
<accession>A0A8C5B5N7</accession>
<reference evidence="2" key="1">
    <citation type="submission" date="2025-08" db="UniProtKB">
        <authorList>
            <consortium name="Ensembl"/>
        </authorList>
    </citation>
    <scope>IDENTIFICATION</scope>
</reference>
<gene>
    <name evidence="2" type="primary">tti2</name>
</gene>
<dbReference type="PANTHER" id="PTHR32226:SF2">
    <property type="entry name" value="TELO2-INTERACTING PROTEIN 2"/>
    <property type="match status" value="1"/>
</dbReference>
<evidence type="ECO:0000313" key="3">
    <source>
        <dbReference type="Proteomes" id="UP000694546"/>
    </source>
</evidence>
<proteinExistence type="inferred from homology"/>
<dbReference type="RefSeq" id="XP_030214811.1">
    <property type="nucleotide sequence ID" value="XM_030358951.1"/>
</dbReference>
<evidence type="ECO:0008006" key="4">
    <source>
        <dbReference type="Google" id="ProtNLM"/>
    </source>
</evidence>
<dbReference type="RefSeq" id="XP_030214813.1">
    <property type="nucleotide sequence ID" value="XM_030358953.1"/>
</dbReference>
<dbReference type="OMA" id="NHCSQGQ"/>
<reference evidence="2" key="2">
    <citation type="submission" date="2025-09" db="UniProtKB">
        <authorList>
            <consortium name="Ensembl"/>
        </authorList>
    </citation>
    <scope>IDENTIFICATION</scope>
</reference>
<organism evidence="2 3">
    <name type="scientific">Gadus morhua</name>
    <name type="common">Atlantic cod</name>
    <dbReference type="NCBI Taxonomy" id="8049"/>
    <lineage>
        <taxon>Eukaryota</taxon>
        <taxon>Metazoa</taxon>
        <taxon>Chordata</taxon>
        <taxon>Craniata</taxon>
        <taxon>Vertebrata</taxon>
        <taxon>Euteleostomi</taxon>
        <taxon>Actinopterygii</taxon>
        <taxon>Neopterygii</taxon>
        <taxon>Teleostei</taxon>
        <taxon>Neoteleostei</taxon>
        <taxon>Acanthomorphata</taxon>
        <taxon>Zeiogadaria</taxon>
        <taxon>Gadariae</taxon>
        <taxon>Gadiformes</taxon>
        <taxon>Gadoidei</taxon>
        <taxon>Gadidae</taxon>
        <taxon>Gadus</taxon>
    </lineage>
</organism>
<dbReference type="PANTHER" id="PTHR32226">
    <property type="entry name" value="TELO2-INTERACTING PROTEIN 2"/>
    <property type="match status" value="1"/>
</dbReference>
<dbReference type="AlphaFoldDB" id="A0A8C5B5N7"/>
<dbReference type="GeneTree" id="ENSGT00390000003878"/>
<dbReference type="GO" id="GO:0005829">
    <property type="term" value="C:cytosol"/>
    <property type="evidence" value="ECO:0007669"/>
    <property type="project" value="TreeGrafter"/>
</dbReference>
<dbReference type="Proteomes" id="UP000694546">
    <property type="component" value="Chromosome 6"/>
</dbReference>